<dbReference type="EMBL" id="BSFP01000066">
    <property type="protein sequence ID" value="GLL05968.1"/>
    <property type="molecule type" value="Genomic_DNA"/>
</dbReference>
<comment type="caution">
    <text evidence="2">The sequence shown here is derived from an EMBL/GenBank/DDBJ whole genome shotgun (WGS) entry which is preliminary data.</text>
</comment>
<reference evidence="2" key="1">
    <citation type="journal article" date="2014" name="Int. J. Syst. Evol. Microbiol.">
        <title>Complete genome sequence of Corynebacterium casei LMG S-19264T (=DSM 44701T), isolated from a smear-ripened cheese.</title>
        <authorList>
            <consortium name="US DOE Joint Genome Institute (JGI-PGF)"/>
            <person name="Walter F."/>
            <person name="Albersmeier A."/>
            <person name="Kalinowski J."/>
            <person name="Ruckert C."/>
        </authorList>
    </citation>
    <scope>NUCLEOTIDE SEQUENCE</scope>
    <source>
        <strain evidence="2">VKM Ac-1321</strain>
    </source>
</reference>
<feature type="region of interest" description="Disordered" evidence="1">
    <location>
        <begin position="35"/>
        <end position="56"/>
    </location>
</feature>
<reference evidence="2" key="2">
    <citation type="submission" date="2023-01" db="EMBL/GenBank/DDBJ databases">
        <authorList>
            <person name="Sun Q."/>
            <person name="Evtushenko L."/>
        </authorList>
    </citation>
    <scope>NUCLEOTIDE SEQUENCE</scope>
    <source>
        <strain evidence="2">VKM Ac-1321</strain>
    </source>
</reference>
<gene>
    <name evidence="2" type="ORF">GCM10017581_077160</name>
</gene>
<dbReference type="Proteomes" id="UP001143480">
    <property type="component" value="Unassembled WGS sequence"/>
</dbReference>
<organism evidence="2 3">
    <name type="scientific">Dactylosporangium matsuzakiense</name>
    <dbReference type="NCBI Taxonomy" id="53360"/>
    <lineage>
        <taxon>Bacteria</taxon>
        <taxon>Bacillati</taxon>
        <taxon>Actinomycetota</taxon>
        <taxon>Actinomycetes</taxon>
        <taxon>Micromonosporales</taxon>
        <taxon>Micromonosporaceae</taxon>
        <taxon>Dactylosporangium</taxon>
    </lineage>
</organism>
<accession>A0A9W6NR27</accession>
<keyword evidence="3" id="KW-1185">Reference proteome</keyword>
<protein>
    <submittedName>
        <fullName evidence="2">Uncharacterized protein</fullName>
    </submittedName>
</protein>
<sequence length="91" mass="9440">MGEEFSDGVADGDPVRSGTVIQGIKDVLHRAGISVRRGHKRTIRPGPGGSQHSPGFADPFGQGIVCCGAPCKASLARMLDHRQTCSAAKLG</sequence>
<evidence type="ECO:0000256" key="1">
    <source>
        <dbReference type="SAM" id="MobiDB-lite"/>
    </source>
</evidence>
<name>A0A9W6NR27_9ACTN</name>
<evidence type="ECO:0000313" key="2">
    <source>
        <dbReference type="EMBL" id="GLL05968.1"/>
    </source>
</evidence>
<evidence type="ECO:0000313" key="3">
    <source>
        <dbReference type="Proteomes" id="UP001143480"/>
    </source>
</evidence>
<dbReference type="AlphaFoldDB" id="A0A9W6NR27"/>
<proteinExistence type="predicted"/>